<name>A0A399D4B5_9BACT</name>
<protein>
    <submittedName>
        <fullName evidence="1">UPF0280 family protein</fullName>
    </submittedName>
</protein>
<gene>
    <name evidence="1" type="ORF">D1164_07135</name>
</gene>
<evidence type="ECO:0000313" key="2">
    <source>
        <dbReference type="Proteomes" id="UP000266441"/>
    </source>
</evidence>
<dbReference type="Gene3D" id="3.10.520.10">
    <property type="entry name" value="ApbE-like domains"/>
    <property type="match status" value="1"/>
</dbReference>
<dbReference type="OrthoDB" id="9787842at2"/>
<dbReference type="AlphaFoldDB" id="A0A399D4B5"/>
<comment type="caution">
    <text evidence="1">The sequence shown here is derived from an EMBL/GenBank/DDBJ whole genome shotgun (WGS) entry which is preliminary data.</text>
</comment>
<dbReference type="EMBL" id="QWET01000004">
    <property type="protein sequence ID" value="RIH66028.1"/>
    <property type="molecule type" value="Genomic_DNA"/>
</dbReference>
<organism evidence="1 2">
    <name type="scientific">Mariniphaga sediminis</name>
    <dbReference type="NCBI Taxonomy" id="1628158"/>
    <lineage>
        <taxon>Bacteria</taxon>
        <taxon>Pseudomonadati</taxon>
        <taxon>Bacteroidota</taxon>
        <taxon>Bacteroidia</taxon>
        <taxon>Marinilabiliales</taxon>
        <taxon>Prolixibacteraceae</taxon>
        <taxon>Mariniphaga</taxon>
    </lineage>
</organism>
<dbReference type="InterPro" id="IPR003374">
    <property type="entry name" value="ApbE-like_sf"/>
</dbReference>
<sequence>MKNDRQSYRNKYNKERFREFQVKYLETDLWIGIDPESFRKEIEYEALVAIEHLRHKLDAYIKTEPAFAKSLTPFYPGIAAPGEAKEMANASAKAGIGPMASVAGMFAREVGEAILQNFSVKEMVVENGGDIFSLLNNELVFSVYAGSSPLSEKLGIVLPSGMGKVGICTSAGTVGPSLSFGRADAVAVVCKDVLLADAFATALGNNVKVPEDIEGVLTFSEKYTEILSVVIVCGDKVGVRGELELKILK</sequence>
<proteinExistence type="predicted"/>
<reference evidence="1 2" key="1">
    <citation type="journal article" date="2015" name="Int. J. Syst. Evol. Microbiol.">
        <title>Mariniphaga sediminis sp. nov., isolated from coastal sediment.</title>
        <authorList>
            <person name="Wang F.Q."/>
            <person name="Shen Q.Y."/>
            <person name="Chen G.J."/>
            <person name="Du Z.J."/>
        </authorList>
    </citation>
    <scope>NUCLEOTIDE SEQUENCE [LARGE SCALE GENOMIC DNA]</scope>
    <source>
        <strain evidence="1 2">SY21</strain>
    </source>
</reference>
<dbReference type="SUPFAM" id="SSF143631">
    <property type="entry name" value="ApbE-like"/>
    <property type="match status" value="1"/>
</dbReference>
<evidence type="ECO:0000313" key="1">
    <source>
        <dbReference type="EMBL" id="RIH66028.1"/>
    </source>
</evidence>
<dbReference type="RefSeq" id="WP_119349262.1">
    <property type="nucleotide sequence ID" value="NZ_QWET01000004.1"/>
</dbReference>
<accession>A0A399D4B5</accession>
<dbReference type="Proteomes" id="UP000266441">
    <property type="component" value="Unassembled WGS sequence"/>
</dbReference>
<keyword evidence="2" id="KW-1185">Reference proteome</keyword>